<dbReference type="GO" id="GO:0016765">
    <property type="term" value="F:transferase activity, transferring alkyl or aryl (other than methyl) groups"/>
    <property type="evidence" value="ECO:0007669"/>
    <property type="project" value="InterPro"/>
</dbReference>
<feature type="transmembrane region" description="Helical" evidence="6">
    <location>
        <begin position="251"/>
        <end position="272"/>
    </location>
</feature>
<proteinExistence type="predicted"/>
<evidence type="ECO:0000313" key="8">
    <source>
        <dbReference type="Proteomes" id="UP000271937"/>
    </source>
</evidence>
<evidence type="ECO:0000313" key="7">
    <source>
        <dbReference type="EMBL" id="RRJ89131.1"/>
    </source>
</evidence>
<evidence type="ECO:0000256" key="3">
    <source>
        <dbReference type="ARBA" id="ARBA00022692"/>
    </source>
</evidence>
<keyword evidence="3 6" id="KW-0812">Transmembrane</keyword>
<dbReference type="InterPro" id="IPR050475">
    <property type="entry name" value="Prenyltransferase_related"/>
</dbReference>
<feature type="transmembrane region" description="Helical" evidence="6">
    <location>
        <begin position="38"/>
        <end position="58"/>
    </location>
</feature>
<gene>
    <name evidence="7" type="ORF">EG849_13570</name>
</gene>
<keyword evidence="5 6" id="KW-0472">Membrane</keyword>
<dbReference type="EMBL" id="RQVR01000019">
    <property type="protein sequence ID" value="RRJ89131.1"/>
    <property type="molecule type" value="Genomic_DNA"/>
</dbReference>
<dbReference type="GO" id="GO:0016020">
    <property type="term" value="C:membrane"/>
    <property type="evidence" value="ECO:0007669"/>
    <property type="project" value="UniProtKB-SubCell"/>
</dbReference>
<keyword evidence="4 6" id="KW-1133">Transmembrane helix</keyword>
<evidence type="ECO:0000256" key="6">
    <source>
        <dbReference type="SAM" id="Phobius"/>
    </source>
</evidence>
<name>A0A3P3W228_9FLAO</name>
<evidence type="ECO:0000256" key="1">
    <source>
        <dbReference type="ARBA" id="ARBA00004141"/>
    </source>
</evidence>
<dbReference type="InterPro" id="IPR044878">
    <property type="entry name" value="UbiA_sf"/>
</dbReference>
<feature type="transmembrane region" description="Helical" evidence="6">
    <location>
        <begin position="12"/>
        <end position="32"/>
    </location>
</feature>
<dbReference type="InterPro" id="IPR000537">
    <property type="entry name" value="UbiA_prenyltransferase"/>
</dbReference>
<comment type="subcellular location">
    <subcellularLocation>
        <location evidence="1">Membrane</location>
        <topology evidence="1">Multi-pass membrane protein</topology>
    </subcellularLocation>
</comment>
<feature type="transmembrane region" description="Helical" evidence="6">
    <location>
        <begin position="87"/>
        <end position="105"/>
    </location>
</feature>
<dbReference type="CDD" id="cd13961">
    <property type="entry name" value="PT_UbiA_DGGGPS"/>
    <property type="match status" value="1"/>
</dbReference>
<dbReference type="AlphaFoldDB" id="A0A3P3W228"/>
<dbReference type="RefSeq" id="WP_125013661.1">
    <property type="nucleotide sequence ID" value="NZ_RQVR01000019.1"/>
</dbReference>
<evidence type="ECO:0000256" key="2">
    <source>
        <dbReference type="ARBA" id="ARBA00022475"/>
    </source>
</evidence>
<keyword evidence="8" id="KW-1185">Reference proteome</keyword>
<evidence type="ECO:0000256" key="5">
    <source>
        <dbReference type="ARBA" id="ARBA00023136"/>
    </source>
</evidence>
<dbReference type="Pfam" id="PF01040">
    <property type="entry name" value="UbiA"/>
    <property type="match status" value="1"/>
</dbReference>
<dbReference type="Gene3D" id="1.20.120.1780">
    <property type="entry name" value="UbiA prenyltransferase"/>
    <property type="match status" value="1"/>
</dbReference>
<dbReference type="Proteomes" id="UP000271937">
    <property type="component" value="Unassembled WGS sequence"/>
</dbReference>
<protein>
    <submittedName>
        <fullName evidence="7">Prenyltransferase</fullName>
    </submittedName>
</protein>
<dbReference type="Gene3D" id="1.10.357.140">
    <property type="entry name" value="UbiA prenyltransferase"/>
    <property type="match status" value="1"/>
</dbReference>
<feature type="transmembrane region" description="Helical" evidence="6">
    <location>
        <begin position="135"/>
        <end position="156"/>
    </location>
</feature>
<organism evidence="7 8">
    <name type="scientific">Flavobacterium macacae</name>
    <dbReference type="NCBI Taxonomy" id="2488993"/>
    <lineage>
        <taxon>Bacteria</taxon>
        <taxon>Pseudomonadati</taxon>
        <taxon>Bacteroidota</taxon>
        <taxon>Flavobacteriia</taxon>
        <taxon>Flavobacteriales</taxon>
        <taxon>Flavobacteriaceae</taxon>
        <taxon>Flavobacterium</taxon>
    </lineage>
</organism>
<dbReference type="PANTHER" id="PTHR42723">
    <property type="entry name" value="CHLOROPHYLL SYNTHASE"/>
    <property type="match status" value="1"/>
</dbReference>
<dbReference type="OrthoDB" id="9811562at2"/>
<comment type="caution">
    <text evidence="7">The sequence shown here is derived from an EMBL/GenBank/DDBJ whole genome shotgun (WGS) entry which is preliminary data.</text>
</comment>
<keyword evidence="7" id="KW-0808">Transferase</keyword>
<keyword evidence="2" id="KW-1003">Cell membrane</keyword>
<feature type="transmembrane region" description="Helical" evidence="6">
    <location>
        <begin position="111"/>
        <end position="128"/>
    </location>
</feature>
<dbReference type="NCBIfam" id="NF009512">
    <property type="entry name" value="PRK12872.1-1"/>
    <property type="match status" value="1"/>
</dbReference>
<feature type="transmembrane region" description="Helical" evidence="6">
    <location>
        <begin position="211"/>
        <end position="239"/>
    </location>
</feature>
<sequence length="308" mass="34515">MSFLKLIRYQNLLMLALMQLVFKYGFIDFQGIPQALNHWQYGLLVFATVCIAAGGYLINNIIDKETDEENKPENVVIGNAISETMGYNLYISLNVIGLALGFYIANIVGKPSFAAVFIIIAMTLYVYANGLKQSLLIGNFIVAILLSLSILIIPVFDLLPVIFPHNQVGMGIIFEIFIDYAVFAFVLNFIREIVKDLEDIKGDYNHGMNTLPIALGVARTVKVVFGLSFIPIGFIIYYINENLFSNDLYYASAYGFLLILAPLLYFTVKILGAKNKKDFGHLSNVLKIVIFFGILSIAVINWNILYAR</sequence>
<evidence type="ECO:0000256" key="4">
    <source>
        <dbReference type="ARBA" id="ARBA00022989"/>
    </source>
</evidence>
<reference evidence="7 8" key="1">
    <citation type="submission" date="2018-11" db="EMBL/GenBank/DDBJ databases">
        <title>Flavobacterium sp. nov., YIM 102600 draft genome.</title>
        <authorList>
            <person name="Li G."/>
            <person name="Jiang Y."/>
        </authorList>
    </citation>
    <scope>NUCLEOTIDE SEQUENCE [LARGE SCALE GENOMIC DNA]</scope>
    <source>
        <strain evidence="7 8">YIM 102600</strain>
    </source>
</reference>
<accession>A0A3P3W228</accession>
<feature type="transmembrane region" description="Helical" evidence="6">
    <location>
        <begin position="168"/>
        <end position="190"/>
    </location>
</feature>
<feature type="transmembrane region" description="Helical" evidence="6">
    <location>
        <begin position="284"/>
        <end position="305"/>
    </location>
</feature>
<dbReference type="PANTHER" id="PTHR42723:SF1">
    <property type="entry name" value="CHLOROPHYLL SYNTHASE, CHLOROPLASTIC"/>
    <property type="match status" value="1"/>
</dbReference>